<keyword evidence="1" id="KW-1185">Reference proteome</keyword>
<organism evidence="1 2">
    <name type="scientific">Romanomermis culicivorax</name>
    <name type="common">Nematode worm</name>
    <dbReference type="NCBI Taxonomy" id="13658"/>
    <lineage>
        <taxon>Eukaryota</taxon>
        <taxon>Metazoa</taxon>
        <taxon>Ecdysozoa</taxon>
        <taxon>Nematoda</taxon>
        <taxon>Enoplea</taxon>
        <taxon>Dorylaimia</taxon>
        <taxon>Mermithida</taxon>
        <taxon>Mermithoidea</taxon>
        <taxon>Mermithidae</taxon>
        <taxon>Romanomermis</taxon>
    </lineage>
</organism>
<protein>
    <submittedName>
        <fullName evidence="2">Uncharacterized protein</fullName>
    </submittedName>
</protein>
<sequence length="67" mass="7127">MGSEAAAGHSSGTVKSVSVVAPAGWKFLWKIVAVRFSVVWIGDLSRSSFLDKISAQALSFPLTYPTL</sequence>
<evidence type="ECO:0000313" key="2">
    <source>
        <dbReference type="WBParaSite" id="nRc.2.0.1.t05423-RA"/>
    </source>
</evidence>
<evidence type="ECO:0000313" key="1">
    <source>
        <dbReference type="Proteomes" id="UP000887565"/>
    </source>
</evidence>
<dbReference type="WBParaSite" id="nRc.2.0.1.t05423-RA">
    <property type="protein sequence ID" value="nRc.2.0.1.t05423-RA"/>
    <property type="gene ID" value="nRc.2.0.1.g05423"/>
</dbReference>
<dbReference type="AlphaFoldDB" id="A0A915HU52"/>
<proteinExistence type="predicted"/>
<accession>A0A915HU52</accession>
<dbReference type="Proteomes" id="UP000887565">
    <property type="component" value="Unplaced"/>
</dbReference>
<reference evidence="2" key="1">
    <citation type="submission" date="2022-11" db="UniProtKB">
        <authorList>
            <consortium name="WormBaseParasite"/>
        </authorList>
    </citation>
    <scope>IDENTIFICATION</scope>
</reference>
<name>A0A915HU52_ROMCU</name>